<dbReference type="RefSeq" id="WP_157288979.1">
    <property type="nucleotide sequence ID" value="NZ_WQRF01000001.1"/>
</dbReference>
<dbReference type="Proteomes" id="UP000438106">
    <property type="component" value="Unassembled WGS sequence"/>
</dbReference>
<reference evidence="2 3" key="1">
    <citation type="submission" date="2019-12" db="EMBL/GenBank/DDBJ databases">
        <title>Devosia maris sp. nov., isolated from the deep seawater.</title>
        <authorList>
            <person name="Liu Y."/>
        </authorList>
    </citation>
    <scope>NUCLEOTIDE SEQUENCE [LARGE SCALE GENOMIC DNA]</scope>
    <source>
        <strain evidence="2 3">L53-10-65</strain>
    </source>
</reference>
<comment type="caution">
    <text evidence="2">The sequence shown here is derived from an EMBL/GenBank/DDBJ whole genome shotgun (WGS) entry which is preliminary data.</text>
</comment>
<dbReference type="EMBL" id="WQRF01000001">
    <property type="protein sequence ID" value="MVS97887.1"/>
    <property type="molecule type" value="Genomic_DNA"/>
</dbReference>
<feature type="region of interest" description="Disordered" evidence="1">
    <location>
        <begin position="437"/>
        <end position="478"/>
    </location>
</feature>
<evidence type="ECO:0000313" key="3">
    <source>
        <dbReference type="Proteomes" id="UP000438106"/>
    </source>
</evidence>
<proteinExistence type="predicted"/>
<gene>
    <name evidence="2" type="ORF">GO014_02425</name>
</gene>
<accession>A0A7X3FNJ9</accession>
<dbReference type="AlphaFoldDB" id="A0A7X3FNJ9"/>
<sequence length="478" mass="50617">MTIQSSGAYNNPALGQAAQNIAAMFAPPSAGELAAYSTARANNQKSNIVAQLAADPKYQGFDHQAILADLFDPTQSFTRVQMDDATNRRGQDITAATSRANNADTNRTTLISNMFDTLDQGQIRPALPGDIASAFALPELPQVVGAPKPLTQDQVLGGQTQRLIDDGQLTDANLISTVMGDVPVENIVGPNGRPMTVPRDQAHGAEPYFNPGAEAKPTNGVAVLRDGSRVPAVQDRDGRWRHAQTGEELPSDIQIFATPQAQGTAEEIGMVSKPTGSQIEQQLLDIAVAKDTAVALRDKIAESPASQGAVGWLRGTAQNFIQTGGELGQYFGGDVEAIQERISSGLEDQNLAGAFDTNIPAIELLANLLAFQYAKTTTGERLSNEMLQTTRAALGLDGLTANQASSLARLDQAIAQIESQERILREARTDGVDAIGGARPAPSSGNVLPTPQTQADFDALPPGALYIDPDDGKQYRKP</sequence>
<protein>
    <submittedName>
        <fullName evidence="2">Uncharacterized protein</fullName>
    </submittedName>
</protein>
<name>A0A7X3FNJ9_9HYPH</name>
<evidence type="ECO:0000256" key="1">
    <source>
        <dbReference type="SAM" id="MobiDB-lite"/>
    </source>
</evidence>
<keyword evidence="3" id="KW-1185">Reference proteome</keyword>
<evidence type="ECO:0000313" key="2">
    <source>
        <dbReference type="EMBL" id="MVS97887.1"/>
    </source>
</evidence>
<organism evidence="2 3">
    <name type="scientific">Devosia marina</name>
    <dbReference type="NCBI Taxonomy" id="2683198"/>
    <lineage>
        <taxon>Bacteria</taxon>
        <taxon>Pseudomonadati</taxon>
        <taxon>Pseudomonadota</taxon>
        <taxon>Alphaproteobacteria</taxon>
        <taxon>Hyphomicrobiales</taxon>
        <taxon>Devosiaceae</taxon>
        <taxon>Devosia</taxon>
    </lineage>
</organism>
<feature type="compositionally biased region" description="Polar residues" evidence="1">
    <location>
        <begin position="443"/>
        <end position="455"/>
    </location>
</feature>